<dbReference type="PROSITE" id="PS51202">
    <property type="entry name" value="RCK_C"/>
    <property type="match status" value="2"/>
</dbReference>
<evidence type="ECO:0000256" key="2">
    <source>
        <dbReference type="ARBA" id="ARBA00022448"/>
    </source>
</evidence>
<comment type="caution">
    <text evidence="9">The sequence shown here is derived from an EMBL/GenBank/DDBJ whole genome shotgun (WGS) entry which is preliminary data.</text>
</comment>
<name>A0A0G8AXI8_9SYNE</name>
<reference evidence="9 10" key="1">
    <citation type="submission" date="2015-02" db="EMBL/GenBank/DDBJ databases">
        <authorList>
            <person name="Slaby B."/>
            <person name="Hentschel U."/>
        </authorList>
    </citation>
    <scope>NUCLEOTIDE SEQUENCE [LARGE SCALE GENOMIC DNA]</scope>
    <source>
        <strain evidence="9">15L</strain>
    </source>
</reference>
<dbReference type="PATRIC" id="fig|1608419.3.peg.1850"/>
<feature type="transmembrane region" description="Helical" evidence="7">
    <location>
        <begin position="178"/>
        <end position="201"/>
    </location>
</feature>
<dbReference type="InterPro" id="IPR004680">
    <property type="entry name" value="Cit_transptr-like_dom"/>
</dbReference>
<evidence type="ECO:0000256" key="3">
    <source>
        <dbReference type="ARBA" id="ARBA00022692"/>
    </source>
</evidence>
<sequence length="590" mass="62939">MAMDWQAYLTIAVIVSIAVALVRDLARPDLIFLGALGVLLVAGVITPSEAFAGFSNGAVIALGSLFVVAAGIEESGLLRRFERRLLRRVSNLPVALFRLMVPTALVSAFMNNTPVVAIWTQPVQRWAYRSKLSPSKLLIPLSYAAIAGGMITLIGSSTNVVVSGLALDQGLTLALFDFTMIGLPAAVVVLIFMAFVGVRLLPDRASEPTFTRSRLEKCLFEVRVTGRSPYIGRTLKQSGLDVVEESAVIVQIRRGMHVMPFDPQLILGQDDVLCFSGNLSVLEDLLNRPGFGPGRAISEQRLGNLLPMYEAVLSDTSTLIGKSLAEVDFLATYGAVVLAVQYKSGVLEGAGMRDTMLKAGDLLLVGAVAGFEERWNASHAEFYYVVPRGVSRQKFDKARIVTSVSILVAMVLAISTGRVPLPTAAFAAALVMVMTRCITVATARNALDLQVLLLIASALGLGVAVGKTGVAEGLARVLIDITVISPILALLALYACTNVLTELIANKAAAVLMLPVAFSMASTFDAEPKAFVLTVAVAAAASFMTPVGYQTNLMVMAAGNYRVRDYLRVGLPVSLLVMVVSTTIISMRWL</sequence>
<feature type="transmembrane region" description="Helical" evidence="7">
    <location>
        <begin position="30"/>
        <end position="52"/>
    </location>
</feature>
<dbReference type="PANTHER" id="PTHR43652:SF2">
    <property type="entry name" value="BASIC AMINO ACID ANTIPORTER YFCC-RELATED"/>
    <property type="match status" value="1"/>
</dbReference>
<protein>
    <recommendedName>
        <fullName evidence="8">RCK C-terminal domain-containing protein</fullName>
    </recommendedName>
</protein>
<evidence type="ECO:0000313" key="9">
    <source>
        <dbReference type="EMBL" id="KKZ14082.1"/>
    </source>
</evidence>
<feature type="transmembrane region" description="Helical" evidence="7">
    <location>
        <begin position="569"/>
        <end position="589"/>
    </location>
</feature>
<dbReference type="Pfam" id="PF02080">
    <property type="entry name" value="TrkA_C"/>
    <property type="match status" value="1"/>
</dbReference>
<dbReference type="InterPro" id="IPR051679">
    <property type="entry name" value="DASS-Related_Transporters"/>
</dbReference>
<evidence type="ECO:0000313" key="10">
    <source>
        <dbReference type="Proteomes" id="UP000035037"/>
    </source>
</evidence>
<keyword evidence="5 7" id="KW-1133">Transmembrane helix</keyword>
<accession>A0A0G8AXI8</accession>
<dbReference type="SUPFAM" id="SSF116726">
    <property type="entry name" value="TrkA C-terminal domain-like"/>
    <property type="match status" value="2"/>
</dbReference>
<dbReference type="PANTHER" id="PTHR43652">
    <property type="entry name" value="BASIC AMINO ACID ANTIPORTER YFCC-RELATED"/>
    <property type="match status" value="1"/>
</dbReference>
<keyword evidence="2" id="KW-0813">Transport</keyword>
<keyword evidence="4" id="KW-0677">Repeat</keyword>
<feature type="transmembrane region" description="Helical" evidence="7">
    <location>
        <begin position="451"/>
        <end position="471"/>
    </location>
</feature>
<dbReference type="GO" id="GO:0008324">
    <property type="term" value="F:monoatomic cation transmembrane transporter activity"/>
    <property type="evidence" value="ECO:0007669"/>
    <property type="project" value="InterPro"/>
</dbReference>
<dbReference type="InterPro" id="IPR006037">
    <property type="entry name" value="RCK_C"/>
</dbReference>
<gene>
    <name evidence="9" type="ORF">TQ37_02260</name>
</gene>
<evidence type="ECO:0000256" key="7">
    <source>
        <dbReference type="SAM" id="Phobius"/>
    </source>
</evidence>
<keyword evidence="3 7" id="KW-0812">Transmembrane</keyword>
<feature type="transmembrane region" description="Helical" evidence="7">
    <location>
        <begin position="58"/>
        <end position="78"/>
    </location>
</feature>
<feature type="domain" description="RCK C-terminal" evidence="8">
    <location>
        <begin position="207"/>
        <end position="291"/>
    </location>
</feature>
<evidence type="ECO:0000256" key="1">
    <source>
        <dbReference type="ARBA" id="ARBA00004141"/>
    </source>
</evidence>
<feature type="transmembrane region" description="Helical" evidence="7">
    <location>
        <begin position="421"/>
        <end position="439"/>
    </location>
</feature>
<comment type="subcellular location">
    <subcellularLocation>
        <location evidence="1">Membrane</location>
        <topology evidence="1">Multi-pass membrane protein</topology>
    </subcellularLocation>
</comment>
<evidence type="ECO:0000256" key="4">
    <source>
        <dbReference type="ARBA" id="ARBA00022737"/>
    </source>
</evidence>
<proteinExistence type="predicted"/>
<evidence type="ECO:0000256" key="5">
    <source>
        <dbReference type="ARBA" id="ARBA00022989"/>
    </source>
</evidence>
<dbReference type="GO" id="GO:0006813">
    <property type="term" value="P:potassium ion transport"/>
    <property type="evidence" value="ECO:0007669"/>
    <property type="project" value="InterPro"/>
</dbReference>
<dbReference type="EMBL" id="JYFQ01000051">
    <property type="protein sequence ID" value="KKZ14082.1"/>
    <property type="molecule type" value="Genomic_DNA"/>
</dbReference>
<evidence type="ECO:0000256" key="6">
    <source>
        <dbReference type="ARBA" id="ARBA00023136"/>
    </source>
</evidence>
<feature type="transmembrane region" description="Helical" evidence="7">
    <location>
        <begin position="6"/>
        <end position="23"/>
    </location>
</feature>
<feature type="transmembrane region" description="Helical" evidence="7">
    <location>
        <begin position="530"/>
        <end position="549"/>
    </location>
</feature>
<reference evidence="9 10" key="2">
    <citation type="submission" date="2015-05" db="EMBL/GenBank/DDBJ databases">
        <title>Lifestyle Evolution in Cyanobacterial Symbionts of Sponges.</title>
        <authorList>
            <person name="Burgsdorf I."/>
            <person name="Slaby B.M."/>
            <person name="Handley K.M."/>
            <person name="Haber M."/>
            <person name="Blom J."/>
            <person name="Marshall C.W."/>
            <person name="Gilbert J.A."/>
            <person name="Hentschel U."/>
            <person name="Steindler L."/>
        </authorList>
    </citation>
    <scope>NUCLEOTIDE SEQUENCE [LARGE SCALE GENOMIC DNA]</scope>
    <source>
        <strain evidence="9">15L</strain>
    </source>
</reference>
<feature type="transmembrane region" description="Helical" evidence="7">
    <location>
        <begin position="398"/>
        <end position="415"/>
    </location>
</feature>
<dbReference type="InterPro" id="IPR036721">
    <property type="entry name" value="RCK_C_sf"/>
</dbReference>
<feature type="transmembrane region" description="Helical" evidence="7">
    <location>
        <begin position="477"/>
        <end position="496"/>
    </location>
</feature>
<dbReference type="Proteomes" id="UP000035037">
    <property type="component" value="Unassembled WGS sequence"/>
</dbReference>
<feature type="transmembrane region" description="Helical" evidence="7">
    <location>
        <begin position="508"/>
        <end position="524"/>
    </location>
</feature>
<feature type="domain" description="RCK C-terminal" evidence="8">
    <location>
        <begin position="295"/>
        <end position="381"/>
    </location>
</feature>
<organism evidence="9 10">
    <name type="scientific">Candidatus Synechococcus spongiarum 15L</name>
    <dbReference type="NCBI Taxonomy" id="1608419"/>
    <lineage>
        <taxon>Bacteria</taxon>
        <taxon>Bacillati</taxon>
        <taxon>Cyanobacteriota</taxon>
        <taxon>Cyanophyceae</taxon>
        <taxon>Synechococcales</taxon>
        <taxon>Synechococcaceae</taxon>
        <taxon>Synechococcus</taxon>
    </lineage>
</organism>
<dbReference type="GO" id="GO:0005886">
    <property type="term" value="C:plasma membrane"/>
    <property type="evidence" value="ECO:0007669"/>
    <property type="project" value="TreeGrafter"/>
</dbReference>
<keyword evidence="6 7" id="KW-0472">Membrane</keyword>
<evidence type="ECO:0000259" key="8">
    <source>
        <dbReference type="PROSITE" id="PS51202"/>
    </source>
</evidence>
<dbReference type="AlphaFoldDB" id="A0A0G8AXI8"/>
<dbReference type="Pfam" id="PF03600">
    <property type="entry name" value="CitMHS"/>
    <property type="match status" value="1"/>
</dbReference>
<feature type="transmembrane region" description="Helical" evidence="7">
    <location>
        <begin position="137"/>
        <end position="158"/>
    </location>
</feature>
<dbReference type="Gene3D" id="3.30.70.1450">
    <property type="entry name" value="Regulator of K+ conductance, C-terminal domain"/>
    <property type="match status" value="2"/>
</dbReference>